<protein>
    <submittedName>
        <fullName evidence="1">Uncharacterized protein</fullName>
    </submittedName>
</protein>
<name>A0A3G4VET8_9VIBR</name>
<sequence>MVILLTFSAPSLSEVFDGFPDALVCEVGKPYRAGAIVLLVDYQDERKTVFYRSLDGTHVVKLDKKGLVSAVGRSSRNSCVGKTLSALISKGMVYSFTPFETK</sequence>
<evidence type="ECO:0000313" key="1">
    <source>
        <dbReference type="EMBL" id="AYV22132.1"/>
    </source>
</evidence>
<proteinExistence type="predicted"/>
<reference evidence="1 2" key="1">
    <citation type="submission" date="2018-11" db="EMBL/GenBank/DDBJ databases">
        <title>Complete Genome Sequence of Vbrio mediterranei 117-T6: a Potential Pathogen Bacteria Isolated from the Conchocelis of Pyropia.</title>
        <authorList>
            <person name="Liu Q."/>
        </authorList>
    </citation>
    <scope>NUCLEOTIDE SEQUENCE [LARGE SCALE GENOMIC DNA]</scope>
    <source>
        <strain evidence="1 2">117-T6</strain>
    </source>
</reference>
<organism evidence="1 2">
    <name type="scientific">Vibrio mediterranei</name>
    <dbReference type="NCBI Taxonomy" id="689"/>
    <lineage>
        <taxon>Bacteria</taxon>
        <taxon>Pseudomonadati</taxon>
        <taxon>Pseudomonadota</taxon>
        <taxon>Gammaproteobacteria</taxon>
        <taxon>Vibrionales</taxon>
        <taxon>Vibrionaceae</taxon>
        <taxon>Vibrio</taxon>
    </lineage>
</organism>
<dbReference type="Proteomes" id="UP000279760">
    <property type="component" value="Chromosome 1"/>
</dbReference>
<accession>A0A3G4VET8</accession>
<evidence type="ECO:0000313" key="2">
    <source>
        <dbReference type="Proteomes" id="UP000279760"/>
    </source>
</evidence>
<dbReference type="AlphaFoldDB" id="A0A3G4VET8"/>
<dbReference type="EMBL" id="CP033577">
    <property type="protein sequence ID" value="AYV22132.1"/>
    <property type="molecule type" value="Genomic_DNA"/>
</dbReference>
<gene>
    <name evidence="1" type="ORF">ECB94_13090</name>
</gene>